<accession>A0AAD3TUC5</accession>
<organism evidence="2 3">
    <name type="scientific">Cutaneotrichosporon spelunceum</name>
    <dbReference type="NCBI Taxonomy" id="1672016"/>
    <lineage>
        <taxon>Eukaryota</taxon>
        <taxon>Fungi</taxon>
        <taxon>Dikarya</taxon>
        <taxon>Basidiomycota</taxon>
        <taxon>Agaricomycotina</taxon>
        <taxon>Tremellomycetes</taxon>
        <taxon>Trichosporonales</taxon>
        <taxon>Trichosporonaceae</taxon>
        <taxon>Cutaneotrichosporon</taxon>
    </lineage>
</organism>
<reference evidence="2" key="1">
    <citation type="journal article" date="2023" name="BMC Genomics">
        <title>Chromosome-level genome assemblies of Cutaneotrichosporon spp. (Trichosporonales, Basidiomycota) reveal imbalanced evolution between nucleotide sequences and chromosome synteny.</title>
        <authorList>
            <person name="Kobayashi Y."/>
            <person name="Kayamori A."/>
            <person name="Aoki K."/>
            <person name="Shiwa Y."/>
            <person name="Matsutani M."/>
            <person name="Fujita N."/>
            <person name="Sugita T."/>
            <person name="Iwasaki W."/>
            <person name="Tanaka N."/>
            <person name="Takashima M."/>
        </authorList>
    </citation>
    <scope>NUCLEOTIDE SEQUENCE</scope>
    <source>
        <strain evidence="2">HIS016</strain>
    </source>
</reference>
<dbReference type="Proteomes" id="UP001222932">
    <property type="component" value="Unassembled WGS sequence"/>
</dbReference>
<gene>
    <name evidence="2" type="ORF">CspeluHIS016_0305140</name>
</gene>
<feature type="coiled-coil region" evidence="1">
    <location>
        <begin position="111"/>
        <end position="148"/>
    </location>
</feature>
<proteinExistence type="predicted"/>
<dbReference type="EMBL" id="BTCM01000003">
    <property type="protein sequence ID" value="GMK56674.1"/>
    <property type="molecule type" value="Genomic_DNA"/>
</dbReference>
<dbReference type="AlphaFoldDB" id="A0AAD3TUC5"/>
<evidence type="ECO:0000313" key="3">
    <source>
        <dbReference type="Proteomes" id="UP001222932"/>
    </source>
</evidence>
<protein>
    <submittedName>
        <fullName evidence="2">Uncharacterized protein</fullName>
    </submittedName>
</protein>
<evidence type="ECO:0000313" key="2">
    <source>
        <dbReference type="EMBL" id="GMK56674.1"/>
    </source>
</evidence>
<sequence length="331" mass="37214">MQQPAVPKFEAYAQTHADLVSIIEHFAYVPEALRSKLSEVGTERAVLKSAQDDSSRLEHEQRAAYTALNDLKSQRHTLGLWLRGALETERTARAQKYEAAFADGQAMLGRVSELESRLRAAELELDDLTQLAARRTAAKDELESLYADAFAGPTPEYPQEDELEDATIALGIQISQFETRLARDTALLALYDEILPKIERAEDIFLTAQKRNTGANKAEDLHAQVGRLESRMLALDPGLDKFPEAMPERNWRRKIHCRRMWVFFSAGRDALAAAKAGIEEELEAARAQEKQAQEDLREMRCLILEDAMAVPAYVKEWDAAPEVRHGEAVAR</sequence>
<comment type="caution">
    <text evidence="2">The sequence shown here is derived from an EMBL/GenBank/DDBJ whole genome shotgun (WGS) entry which is preliminary data.</text>
</comment>
<keyword evidence="1" id="KW-0175">Coiled coil</keyword>
<feature type="coiled-coil region" evidence="1">
    <location>
        <begin position="268"/>
        <end position="302"/>
    </location>
</feature>
<reference evidence="2" key="2">
    <citation type="submission" date="2023-06" db="EMBL/GenBank/DDBJ databases">
        <authorList>
            <person name="Kobayashi Y."/>
            <person name="Kayamori A."/>
            <person name="Aoki K."/>
            <person name="Shiwa Y."/>
            <person name="Fujita N."/>
            <person name="Sugita T."/>
            <person name="Iwasaki W."/>
            <person name="Tanaka N."/>
            <person name="Takashima M."/>
        </authorList>
    </citation>
    <scope>NUCLEOTIDE SEQUENCE</scope>
    <source>
        <strain evidence="2">HIS016</strain>
    </source>
</reference>
<name>A0AAD3TUC5_9TREE</name>
<keyword evidence="3" id="KW-1185">Reference proteome</keyword>
<evidence type="ECO:0000256" key="1">
    <source>
        <dbReference type="SAM" id="Coils"/>
    </source>
</evidence>